<keyword evidence="4" id="KW-1185">Reference proteome</keyword>
<dbReference type="GO" id="GO:0005737">
    <property type="term" value="C:cytoplasm"/>
    <property type="evidence" value="ECO:0007669"/>
    <property type="project" value="TreeGrafter"/>
</dbReference>
<dbReference type="Pfam" id="PF07992">
    <property type="entry name" value="Pyr_redox_2"/>
    <property type="match status" value="1"/>
</dbReference>
<dbReference type="AlphaFoldDB" id="A0A0J1BCH5"/>
<accession>A0A0J1BCH5</accession>
<organism evidence="3 4">
    <name type="scientific">Cutaneotrichosporon oleaginosum</name>
    <dbReference type="NCBI Taxonomy" id="879819"/>
    <lineage>
        <taxon>Eukaryota</taxon>
        <taxon>Fungi</taxon>
        <taxon>Dikarya</taxon>
        <taxon>Basidiomycota</taxon>
        <taxon>Agaricomycotina</taxon>
        <taxon>Tremellomycetes</taxon>
        <taxon>Trichosporonales</taxon>
        <taxon>Trichosporonaceae</taxon>
        <taxon>Cutaneotrichosporon</taxon>
    </lineage>
</organism>
<dbReference type="GeneID" id="28982554"/>
<dbReference type="OrthoDB" id="202203at2759"/>
<dbReference type="PRINTS" id="PR00368">
    <property type="entry name" value="FADPNR"/>
</dbReference>
<dbReference type="GO" id="GO:0004174">
    <property type="term" value="F:electron-transferring-flavoprotein dehydrogenase activity"/>
    <property type="evidence" value="ECO:0007669"/>
    <property type="project" value="TreeGrafter"/>
</dbReference>
<dbReference type="RefSeq" id="XP_018282215.1">
    <property type="nucleotide sequence ID" value="XM_018421951.1"/>
</dbReference>
<evidence type="ECO:0000313" key="3">
    <source>
        <dbReference type="EMBL" id="KLT45724.1"/>
    </source>
</evidence>
<gene>
    <name evidence="3" type="ORF">CC85DRAFT_282348</name>
</gene>
<feature type="domain" description="FAD/NAD(P)-binding" evidence="2">
    <location>
        <begin position="9"/>
        <end position="350"/>
    </location>
</feature>
<dbReference type="InterPro" id="IPR036188">
    <property type="entry name" value="FAD/NAD-bd_sf"/>
</dbReference>
<feature type="region of interest" description="Disordered" evidence="1">
    <location>
        <begin position="82"/>
        <end position="103"/>
    </location>
</feature>
<reference evidence="3 4" key="1">
    <citation type="submission" date="2015-03" db="EMBL/GenBank/DDBJ databases">
        <title>Genomics and transcriptomics of the oil-accumulating basidiomycete yeast T. oleaginosus allow insights into substrate utilization and the diverse evolutionary trajectories of mating systems in fungi.</title>
        <authorList>
            <consortium name="DOE Joint Genome Institute"/>
            <person name="Kourist R."/>
            <person name="Kracht O."/>
            <person name="Bracharz F."/>
            <person name="Lipzen A."/>
            <person name="Nolan M."/>
            <person name="Ohm R."/>
            <person name="Grigoriev I."/>
            <person name="Sun S."/>
            <person name="Heitman J."/>
            <person name="Bruck T."/>
            <person name="Nowrousian M."/>
        </authorList>
    </citation>
    <scope>NUCLEOTIDE SEQUENCE [LARGE SCALE GENOMIC DNA]</scope>
    <source>
        <strain evidence="3 4">IBC0246</strain>
    </source>
</reference>
<dbReference type="PANTHER" id="PTHR43735:SF2">
    <property type="entry name" value="FE-REGULATED PROTEIN 8"/>
    <property type="match status" value="1"/>
</dbReference>
<dbReference type="GO" id="GO:0050660">
    <property type="term" value="F:flavin adenine dinucleotide binding"/>
    <property type="evidence" value="ECO:0007669"/>
    <property type="project" value="TreeGrafter"/>
</dbReference>
<dbReference type="InterPro" id="IPR023753">
    <property type="entry name" value="FAD/NAD-binding_dom"/>
</dbReference>
<dbReference type="STRING" id="879819.A0A0J1BCH5"/>
<dbReference type="Proteomes" id="UP000053611">
    <property type="component" value="Unassembled WGS sequence"/>
</dbReference>
<dbReference type="EMBL" id="KQ087180">
    <property type="protein sequence ID" value="KLT45724.1"/>
    <property type="molecule type" value="Genomic_DNA"/>
</dbReference>
<evidence type="ECO:0000313" key="4">
    <source>
        <dbReference type="Proteomes" id="UP000053611"/>
    </source>
</evidence>
<evidence type="ECO:0000256" key="1">
    <source>
        <dbReference type="SAM" id="MobiDB-lite"/>
    </source>
</evidence>
<dbReference type="PANTHER" id="PTHR43735">
    <property type="entry name" value="APOPTOSIS-INDUCING FACTOR 1"/>
    <property type="match status" value="1"/>
</dbReference>
<evidence type="ECO:0000259" key="2">
    <source>
        <dbReference type="Pfam" id="PF07992"/>
    </source>
</evidence>
<dbReference type="PRINTS" id="PR00411">
    <property type="entry name" value="PNDRDTASEI"/>
</dbReference>
<sequence>MTITAPTKTVAVLGSAYGGIGAAASLARRLPSDWRVVLIDRNTHANHVYPFPRFTVLPEHAPKAFLPLSRVFANARLTEVQGNVPESERTGSPLPPAPELPASHAHQQIQGVITALSPNSVTYVLAKDGAYDDIDLQNPPAERVETLAFDYCVYALGGALSAPSDAWAEYPGGGRGTKAGGVAFLARQGKVVEQAQSIIVVGGGALGIQFATDIKDVHPSKEVTLLHSRPRLMPIYSEGLHDEVVRRCGELGVNLVLGERVMSWPTNPGVLDGTPKTVTTDKGTSLSADLVLVCTGTKPHSGFMRALDADAVAPNGCIRVKDTLQVASDDGRWDTFFAIGDCADTTAIRAGHMSFAMGSVAARNIVRLIAAKGKEATAELEKYVPEEAKIKVTLGLRHNCVATPSIATPGDNGVPDIGAKGMWVLAGAQGMPDDA</sequence>
<protein>
    <submittedName>
        <fullName evidence="3">FAD/NAD(P)-binding domain-containing protein</fullName>
    </submittedName>
</protein>
<dbReference type="SUPFAM" id="SSF51905">
    <property type="entry name" value="FAD/NAD(P)-binding domain"/>
    <property type="match status" value="1"/>
</dbReference>
<name>A0A0J1BCH5_9TREE</name>
<dbReference type="Gene3D" id="3.50.50.100">
    <property type="match status" value="1"/>
</dbReference>
<dbReference type="FunFam" id="3.50.50.60:FF:000380">
    <property type="entry name" value="Chromosome 1, whole genome shotgun sequence"/>
    <property type="match status" value="1"/>
</dbReference>
<proteinExistence type="predicted"/>